<dbReference type="RefSeq" id="WP_382398379.1">
    <property type="nucleotide sequence ID" value="NZ_JBHSWH010000001.1"/>
</dbReference>
<evidence type="ECO:0000256" key="4">
    <source>
        <dbReference type="ARBA" id="ARBA00022837"/>
    </source>
</evidence>
<sequence>MTDNQSARESGARPNVVVFLTDQQRFDSTGAHGNPLGLTPNFDRLAEEGTFCANSFTPQPVCAPARAALQTGRHATAAGVHRNELALASDADTVAKRFAAAGYDTAYVGKWHLAGTGDEPVPPHLRGGYQHWLGADVVEFLSDVYDARLYDSDGVLRQLPGYRADAYVDAAIDYLATPHERPFFLFVSLIEPHHRNQRDDYPAPDGYREQYEGRWTPPDLAALGGVTQQHLAGYWGMVKRVDETFGRLRDALHSLGLADDTIVAFTTDHGCHFKTRNDEYKRSAHEASIRIPLAIDGPGFHGGGRVPGLVSLIDLAPSLLDACGIAVPEGMHGRSVLPHSTDGVADCRREVLVQVSESQVARALRTTRWKYVITAPGADAWNDPGSPVYVESELYDLESDPYELENLIGLRSHRQLSDVLGERIRRAMADAGEGPAQITHATPRESGQRRVPDGDAWL</sequence>
<keyword evidence="4" id="KW-0106">Calcium</keyword>
<proteinExistence type="inferred from homology"/>
<comment type="caution">
    <text evidence="7">The sequence shown here is derived from an EMBL/GenBank/DDBJ whole genome shotgun (WGS) entry which is preliminary data.</text>
</comment>
<dbReference type="Gene3D" id="3.40.720.10">
    <property type="entry name" value="Alkaline Phosphatase, subunit A"/>
    <property type="match status" value="2"/>
</dbReference>
<dbReference type="EMBL" id="JBHSWH010000001">
    <property type="protein sequence ID" value="MFC6704288.1"/>
    <property type="molecule type" value="Genomic_DNA"/>
</dbReference>
<dbReference type="InterPro" id="IPR050738">
    <property type="entry name" value="Sulfatase"/>
</dbReference>
<dbReference type="SUPFAM" id="SSF53649">
    <property type="entry name" value="Alkaline phosphatase-like"/>
    <property type="match status" value="1"/>
</dbReference>
<evidence type="ECO:0000256" key="2">
    <source>
        <dbReference type="ARBA" id="ARBA00022723"/>
    </source>
</evidence>
<feature type="region of interest" description="Disordered" evidence="5">
    <location>
        <begin position="430"/>
        <end position="458"/>
    </location>
</feature>
<keyword evidence="8" id="KW-1185">Reference proteome</keyword>
<gene>
    <name evidence="7" type="ORF">ACFQDH_03110</name>
</gene>
<evidence type="ECO:0000313" key="7">
    <source>
        <dbReference type="EMBL" id="MFC6704288.1"/>
    </source>
</evidence>
<dbReference type="Proteomes" id="UP001596298">
    <property type="component" value="Unassembled WGS sequence"/>
</dbReference>
<comment type="similarity">
    <text evidence="1">Belongs to the sulfatase family.</text>
</comment>
<dbReference type="PROSITE" id="PS00149">
    <property type="entry name" value="SULFATASE_2"/>
    <property type="match status" value="1"/>
</dbReference>
<dbReference type="PANTHER" id="PTHR42693">
    <property type="entry name" value="ARYLSULFATASE FAMILY MEMBER"/>
    <property type="match status" value="1"/>
</dbReference>
<dbReference type="InterPro" id="IPR017850">
    <property type="entry name" value="Alkaline_phosphatase_core_sf"/>
</dbReference>
<dbReference type="PANTHER" id="PTHR42693:SF53">
    <property type="entry name" value="ENDO-4-O-SULFATASE"/>
    <property type="match status" value="1"/>
</dbReference>
<name>A0ABW2AC17_9MICO</name>
<organism evidence="7 8">
    <name type="scientific">Flexivirga alba</name>
    <dbReference type="NCBI Taxonomy" id="702742"/>
    <lineage>
        <taxon>Bacteria</taxon>
        <taxon>Bacillati</taxon>
        <taxon>Actinomycetota</taxon>
        <taxon>Actinomycetes</taxon>
        <taxon>Micrococcales</taxon>
        <taxon>Dermacoccaceae</taxon>
        <taxon>Flexivirga</taxon>
    </lineage>
</organism>
<evidence type="ECO:0000256" key="1">
    <source>
        <dbReference type="ARBA" id="ARBA00008779"/>
    </source>
</evidence>
<dbReference type="InterPro" id="IPR000917">
    <property type="entry name" value="Sulfatase_N"/>
</dbReference>
<feature type="compositionally biased region" description="Basic and acidic residues" evidence="5">
    <location>
        <begin position="442"/>
        <end position="458"/>
    </location>
</feature>
<protein>
    <submittedName>
        <fullName evidence="7">Sulfatase-like hydrolase/transferase</fullName>
    </submittedName>
</protein>
<evidence type="ECO:0000256" key="5">
    <source>
        <dbReference type="SAM" id="MobiDB-lite"/>
    </source>
</evidence>
<feature type="domain" description="Sulfatase N-terminal" evidence="6">
    <location>
        <begin position="14"/>
        <end position="325"/>
    </location>
</feature>
<dbReference type="InterPro" id="IPR024607">
    <property type="entry name" value="Sulfatase_CS"/>
</dbReference>
<keyword evidence="2" id="KW-0479">Metal-binding</keyword>
<dbReference type="Pfam" id="PF00884">
    <property type="entry name" value="Sulfatase"/>
    <property type="match status" value="1"/>
</dbReference>
<accession>A0ABW2AC17</accession>
<evidence type="ECO:0000256" key="3">
    <source>
        <dbReference type="ARBA" id="ARBA00022801"/>
    </source>
</evidence>
<reference evidence="8" key="1">
    <citation type="journal article" date="2019" name="Int. J. Syst. Evol. Microbiol.">
        <title>The Global Catalogue of Microorganisms (GCM) 10K type strain sequencing project: providing services to taxonomists for standard genome sequencing and annotation.</title>
        <authorList>
            <consortium name="The Broad Institute Genomics Platform"/>
            <consortium name="The Broad Institute Genome Sequencing Center for Infectious Disease"/>
            <person name="Wu L."/>
            <person name="Ma J."/>
        </authorList>
    </citation>
    <scope>NUCLEOTIDE SEQUENCE [LARGE SCALE GENOMIC DNA]</scope>
    <source>
        <strain evidence="8">CCUG 58127</strain>
    </source>
</reference>
<evidence type="ECO:0000313" key="8">
    <source>
        <dbReference type="Proteomes" id="UP001596298"/>
    </source>
</evidence>
<evidence type="ECO:0000259" key="6">
    <source>
        <dbReference type="Pfam" id="PF00884"/>
    </source>
</evidence>
<dbReference type="CDD" id="cd16152">
    <property type="entry name" value="sulfatase_like"/>
    <property type="match status" value="1"/>
</dbReference>
<keyword evidence="3" id="KW-0378">Hydrolase</keyword>